<dbReference type="Gene3D" id="3.40.50.720">
    <property type="entry name" value="NAD(P)-binding Rossmann-like Domain"/>
    <property type="match status" value="1"/>
</dbReference>
<evidence type="ECO:0000313" key="6">
    <source>
        <dbReference type="Proteomes" id="UP000094020"/>
    </source>
</evidence>
<evidence type="ECO:0000256" key="3">
    <source>
        <dbReference type="SAM" id="MobiDB-lite"/>
    </source>
</evidence>
<dbReference type="OrthoDB" id="1933717at2759"/>
<dbReference type="Proteomes" id="UP000094020">
    <property type="component" value="Chromosome 5"/>
</dbReference>
<comment type="similarity">
    <text evidence="1">Belongs to the short-chain dehydrogenases/reductases (SDR) family.</text>
</comment>
<dbReference type="EMBL" id="KI894011">
    <property type="protein sequence ID" value="OCF50019.1"/>
    <property type="molecule type" value="Genomic_DNA"/>
</dbReference>
<dbReference type="GO" id="GO:0016616">
    <property type="term" value="F:oxidoreductase activity, acting on the CH-OH group of donors, NAD or NADP as acceptor"/>
    <property type="evidence" value="ECO:0007669"/>
    <property type="project" value="UniProtKB-ARBA"/>
</dbReference>
<dbReference type="EMBL" id="CP144523">
    <property type="protein sequence ID" value="WWC69933.1"/>
    <property type="molecule type" value="Genomic_DNA"/>
</dbReference>
<evidence type="ECO:0000313" key="5">
    <source>
        <dbReference type="EMBL" id="WWC69933.1"/>
    </source>
</evidence>
<dbReference type="KEGG" id="kpin:30172919"/>
<reference evidence="5" key="4">
    <citation type="submission" date="2024-02" db="EMBL/GenBank/DDBJ databases">
        <title>Comparative genomics of Cryptococcus and Kwoniella reveals pathogenesis evolution and contrasting modes of karyotype evolution via chromosome fusion or intercentromeric recombination.</title>
        <authorList>
            <person name="Coelho M.A."/>
            <person name="David-Palma M."/>
            <person name="Shea T."/>
            <person name="Bowers K."/>
            <person name="McGinley-Smith S."/>
            <person name="Mohammad A.W."/>
            <person name="Gnirke A."/>
            <person name="Yurkov A.M."/>
            <person name="Nowrousian M."/>
            <person name="Sun S."/>
            <person name="Cuomo C.A."/>
            <person name="Heitman J."/>
        </authorList>
    </citation>
    <scope>NUCLEOTIDE SEQUENCE</scope>
    <source>
        <strain evidence="5">CBS 10737</strain>
    </source>
</reference>
<evidence type="ECO:0000313" key="4">
    <source>
        <dbReference type="EMBL" id="OCF50019.1"/>
    </source>
</evidence>
<dbReference type="Pfam" id="PF00106">
    <property type="entry name" value="adh_short"/>
    <property type="match status" value="1"/>
</dbReference>
<dbReference type="RefSeq" id="XP_019011238.1">
    <property type="nucleotide sequence ID" value="XM_019156280.1"/>
</dbReference>
<dbReference type="AlphaFoldDB" id="A0A1B9I3A1"/>
<dbReference type="SUPFAM" id="SSF51735">
    <property type="entry name" value="NAD(P)-binding Rossmann-fold domains"/>
    <property type="match status" value="1"/>
</dbReference>
<dbReference type="PANTHER" id="PTHR43008:SF8">
    <property type="entry name" value="BENZIL REDUCTASE ((S)-BENZOIN FORMING) IRC24"/>
    <property type="match status" value="1"/>
</dbReference>
<sequence>MTSQIPDERTVVIITGANSGIGYQTALSLIRSVDKGYTIFIGARSKSKAEEAIFTLKKEKEVKLDLSNLIPLVIDLESDESIKNCYDYVKSKTNIVDVLVNNAGSSFDKIGLEMGLTPRQIFQKTFEINITGTHLLTEIFLPLLIKSKNGKILFITSGSSSLNRTEDLNFSLNKSPSSGWPKKIENDDGIGMMGGFLAYKTSKLGLNMIMREWFRILKNDKNLKVFGINPGTVLTNLGGDKEQLKKWGAKDPSTSGEFIKSVIQGDRDKDVGKIVNPPGAPTGDILPW</sequence>
<reference evidence="4" key="1">
    <citation type="submission" date="2013-07" db="EMBL/GenBank/DDBJ databases">
        <title>The Genome Sequence of Cryptococcus pinus CBS10737.</title>
        <authorList>
            <consortium name="The Broad Institute Genome Sequencing Platform"/>
            <person name="Cuomo C."/>
            <person name="Litvintseva A."/>
            <person name="Chen Y."/>
            <person name="Heitman J."/>
            <person name="Sun S."/>
            <person name="Springer D."/>
            <person name="Dromer F."/>
            <person name="Young S.K."/>
            <person name="Zeng Q."/>
            <person name="Gargeya S."/>
            <person name="Fitzgerald M."/>
            <person name="Abouelleil A."/>
            <person name="Alvarado L."/>
            <person name="Berlin A.M."/>
            <person name="Chapman S.B."/>
            <person name="Dewar J."/>
            <person name="Goldberg J."/>
            <person name="Griggs A."/>
            <person name="Gujja S."/>
            <person name="Hansen M."/>
            <person name="Howarth C."/>
            <person name="Imamovic A."/>
            <person name="Larimer J."/>
            <person name="McCowan C."/>
            <person name="Murphy C."/>
            <person name="Pearson M."/>
            <person name="Priest M."/>
            <person name="Roberts A."/>
            <person name="Saif S."/>
            <person name="Shea T."/>
            <person name="Sykes S."/>
            <person name="Wortman J."/>
            <person name="Nusbaum C."/>
            <person name="Birren B."/>
        </authorList>
    </citation>
    <scope>NUCLEOTIDE SEQUENCE [LARGE SCALE GENOMIC DNA]</scope>
    <source>
        <strain evidence="4">CBS 10737</strain>
    </source>
</reference>
<evidence type="ECO:0000256" key="1">
    <source>
        <dbReference type="ARBA" id="ARBA00006484"/>
    </source>
</evidence>
<name>A0A1B9I3A1_9TREE</name>
<keyword evidence="6" id="KW-1185">Reference proteome</keyword>
<dbReference type="PANTHER" id="PTHR43008">
    <property type="entry name" value="BENZIL REDUCTASE"/>
    <property type="match status" value="1"/>
</dbReference>
<feature type="region of interest" description="Disordered" evidence="3">
    <location>
        <begin position="269"/>
        <end position="288"/>
    </location>
</feature>
<dbReference type="GO" id="GO:0050664">
    <property type="term" value="F:oxidoreductase activity, acting on NAD(P)H, oxygen as acceptor"/>
    <property type="evidence" value="ECO:0007669"/>
    <property type="project" value="TreeGrafter"/>
</dbReference>
<protein>
    <submittedName>
        <fullName evidence="4">Uncharacterized protein</fullName>
    </submittedName>
</protein>
<reference evidence="5" key="2">
    <citation type="submission" date="2013-07" db="EMBL/GenBank/DDBJ databases">
        <authorList>
            <consortium name="The Broad Institute Genome Sequencing Platform"/>
            <person name="Cuomo C."/>
            <person name="Litvintseva A."/>
            <person name="Chen Y."/>
            <person name="Heitman J."/>
            <person name="Sun S."/>
            <person name="Springer D."/>
            <person name="Dromer F."/>
            <person name="Young S.K."/>
            <person name="Zeng Q."/>
            <person name="Gargeya S."/>
            <person name="Fitzgerald M."/>
            <person name="Abouelleil A."/>
            <person name="Alvarado L."/>
            <person name="Berlin A.M."/>
            <person name="Chapman S.B."/>
            <person name="Dewar J."/>
            <person name="Goldberg J."/>
            <person name="Griggs A."/>
            <person name="Gujja S."/>
            <person name="Hansen M."/>
            <person name="Howarth C."/>
            <person name="Imamovic A."/>
            <person name="Larimer J."/>
            <person name="McCowan C."/>
            <person name="Murphy C."/>
            <person name="Pearson M."/>
            <person name="Priest M."/>
            <person name="Roberts A."/>
            <person name="Saif S."/>
            <person name="Shea T."/>
            <person name="Sykes S."/>
            <person name="Wortman J."/>
            <person name="Nusbaum C."/>
            <person name="Birren B."/>
        </authorList>
    </citation>
    <scope>NUCLEOTIDE SEQUENCE</scope>
    <source>
        <strain evidence="5">CBS 10737</strain>
    </source>
</reference>
<dbReference type="STRING" id="1296096.A0A1B9I3A1"/>
<dbReference type="InterPro" id="IPR036291">
    <property type="entry name" value="NAD(P)-bd_dom_sf"/>
</dbReference>
<organism evidence="4">
    <name type="scientific">Kwoniella pini CBS 10737</name>
    <dbReference type="NCBI Taxonomy" id="1296096"/>
    <lineage>
        <taxon>Eukaryota</taxon>
        <taxon>Fungi</taxon>
        <taxon>Dikarya</taxon>
        <taxon>Basidiomycota</taxon>
        <taxon>Agaricomycotina</taxon>
        <taxon>Tremellomycetes</taxon>
        <taxon>Tremellales</taxon>
        <taxon>Cryptococcaceae</taxon>
        <taxon>Kwoniella</taxon>
    </lineage>
</organism>
<reference evidence="4" key="3">
    <citation type="submission" date="2016-07" db="EMBL/GenBank/DDBJ databases">
        <title>Evolution of pathogenesis and genome organization in the Tremellales.</title>
        <authorList>
            <person name="Cuomo C."/>
            <person name="Litvintseva A."/>
            <person name="Heitman J."/>
            <person name="Chen Y."/>
            <person name="Sun S."/>
            <person name="Springer D."/>
            <person name="Dromer F."/>
            <person name="Young S."/>
            <person name="Zeng Q."/>
            <person name="Chapman S."/>
            <person name="Gujja S."/>
            <person name="Saif S."/>
            <person name="Birren B."/>
        </authorList>
    </citation>
    <scope>NUCLEOTIDE SEQUENCE</scope>
    <source>
        <strain evidence="4">CBS 10737</strain>
    </source>
</reference>
<evidence type="ECO:0000256" key="2">
    <source>
        <dbReference type="ARBA" id="ARBA00023002"/>
    </source>
</evidence>
<dbReference type="GeneID" id="30172919"/>
<keyword evidence="2" id="KW-0560">Oxidoreductase</keyword>
<dbReference type="InterPro" id="IPR002347">
    <property type="entry name" value="SDR_fam"/>
</dbReference>
<dbReference type="PRINTS" id="PR00081">
    <property type="entry name" value="GDHRDH"/>
</dbReference>
<gene>
    <name evidence="4" type="ORF">I206_04550</name>
    <name evidence="5" type="ORF">I206_103877</name>
</gene>
<accession>A0A1B9I3A1</accession>
<proteinExistence type="inferred from homology"/>